<organism evidence="10 11">
    <name type="scientific">Heracleum sosnowskyi</name>
    <dbReference type="NCBI Taxonomy" id="360622"/>
    <lineage>
        <taxon>Eukaryota</taxon>
        <taxon>Viridiplantae</taxon>
        <taxon>Streptophyta</taxon>
        <taxon>Embryophyta</taxon>
        <taxon>Tracheophyta</taxon>
        <taxon>Spermatophyta</taxon>
        <taxon>Magnoliopsida</taxon>
        <taxon>eudicotyledons</taxon>
        <taxon>Gunneridae</taxon>
        <taxon>Pentapetalae</taxon>
        <taxon>asterids</taxon>
        <taxon>campanulids</taxon>
        <taxon>Apiales</taxon>
        <taxon>Apiaceae</taxon>
        <taxon>Apioideae</taxon>
        <taxon>apioid superclade</taxon>
        <taxon>Tordylieae</taxon>
        <taxon>Tordyliinae</taxon>
        <taxon>Heracleum</taxon>
    </lineage>
</organism>
<evidence type="ECO:0000256" key="3">
    <source>
        <dbReference type="ARBA" id="ARBA00011489"/>
    </source>
</evidence>
<proteinExistence type="inferred from homology"/>
<evidence type="ECO:0000256" key="4">
    <source>
        <dbReference type="ARBA" id="ARBA00022475"/>
    </source>
</evidence>
<comment type="caution">
    <text evidence="10">The sequence shown here is derived from an EMBL/GenBank/DDBJ whole genome shotgun (WGS) entry which is preliminary data.</text>
</comment>
<dbReference type="InterPro" id="IPR045009">
    <property type="entry name" value="CASPL-5"/>
</dbReference>
<comment type="subunit">
    <text evidence="3 8">Homodimer and heterodimers.</text>
</comment>
<dbReference type="Pfam" id="PF04535">
    <property type="entry name" value="CASP_dom"/>
    <property type="match status" value="1"/>
</dbReference>
<evidence type="ECO:0000256" key="5">
    <source>
        <dbReference type="ARBA" id="ARBA00022692"/>
    </source>
</evidence>
<accession>A0AAD8M0Q4</accession>
<dbReference type="PANTHER" id="PTHR32021">
    <property type="entry name" value="CASP-LIKE PROTEIN 5B3"/>
    <property type="match status" value="1"/>
</dbReference>
<dbReference type="GO" id="GO:0005886">
    <property type="term" value="C:plasma membrane"/>
    <property type="evidence" value="ECO:0007669"/>
    <property type="project" value="UniProtKB-SubCell"/>
</dbReference>
<dbReference type="PANTHER" id="PTHR32021:SF24">
    <property type="entry name" value="CASP-LIKE PROTEIN"/>
    <property type="match status" value="1"/>
</dbReference>
<keyword evidence="11" id="KW-1185">Reference proteome</keyword>
<evidence type="ECO:0000313" key="10">
    <source>
        <dbReference type="EMBL" id="KAK1355277.1"/>
    </source>
</evidence>
<comment type="caution">
    <text evidence="8">Lacks conserved residue(s) required for the propagation of feature annotation.</text>
</comment>
<feature type="transmembrane region" description="Helical" evidence="8">
    <location>
        <begin position="128"/>
        <end position="152"/>
    </location>
</feature>
<keyword evidence="7 8" id="KW-0472">Membrane</keyword>
<keyword evidence="5 8" id="KW-0812">Transmembrane</keyword>
<keyword evidence="6 8" id="KW-1133">Transmembrane helix</keyword>
<comment type="similarity">
    <text evidence="2 8">Belongs to the Casparian strip membrane proteins (CASP) family.</text>
</comment>
<protein>
    <recommendedName>
        <fullName evidence="8">CASP-like protein</fullName>
    </recommendedName>
</protein>
<dbReference type="EMBL" id="JAUIZM010000011">
    <property type="protein sequence ID" value="KAK1355277.1"/>
    <property type="molecule type" value="Genomic_DNA"/>
</dbReference>
<sequence>MKEVFGSPGKVSGLVLRIGQFLSAGASCGAMTSAPGFSVSTAFCYLIASMGIQALWTFVLACVDIKAIRLRRGLQSRTLVSLFAVGDWVTSIVSLGAASSSAAVMFLFVVDTELCNIDQNLGCNMIEISIALAFFSWFLLAISSHAVLWVLASVE</sequence>
<comment type="subcellular location">
    <subcellularLocation>
        <location evidence="1 8">Cell membrane</location>
        <topology evidence="1 8">Multi-pass membrane protein</topology>
    </subcellularLocation>
</comment>
<evidence type="ECO:0000259" key="9">
    <source>
        <dbReference type="Pfam" id="PF04535"/>
    </source>
</evidence>
<dbReference type="AlphaFoldDB" id="A0AAD8M0Q4"/>
<dbReference type="InterPro" id="IPR006702">
    <property type="entry name" value="CASP_dom"/>
</dbReference>
<evidence type="ECO:0000256" key="6">
    <source>
        <dbReference type="ARBA" id="ARBA00022989"/>
    </source>
</evidence>
<feature type="transmembrane region" description="Helical" evidence="8">
    <location>
        <begin position="79"/>
        <end position="108"/>
    </location>
</feature>
<evidence type="ECO:0000256" key="2">
    <source>
        <dbReference type="ARBA" id="ARBA00007651"/>
    </source>
</evidence>
<dbReference type="Proteomes" id="UP001237642">
    <property type="component" value="Unassembled WGS sequence"/>
</dbReference>
<reference evidence="10" key="2">
    <citation type="submission" date="2023-05" db="EMBL/GenBank/DDBJ databases">
        <authorList>
            <person name="Schelkunov M.I."/>
        </authorList>
    </citation>
    <scope>NUCLEOTIDE SEQUENCE</scope>
    <source>
        <strain evidence="10">Hsosn_3</strain>
        <tissue evidence="10">Leaf</tissue>
    </source>
</reference>
<evidence type="ECO:0000256" key="7">
    <source>
        <dbReference type="ARBA" id="ARBA00023136"/>
    </source>
</evidence>
<dbReference type="PROSITE" id="PS51257">
    <property type="entry name" value="PROKAR_LIPOPROTEIN"/>
    <property type="match status" value="1"/>
</dbReference>
<evidence type="ECO:0000256" key="8">
    <source>
        <dbReference type="RuleBase" id="RU361233"/>
    </source>
</evidence>
<feature type="domain" description="Casparian strip membrane protein" evidence="9">
    <location>
        <begin position="7"/>
        <end position="139"/>
    </location>
</feature>
<evidence type="ECO:0000256" key="1">
    <source>
        <dbReference type="ARBA" id="ARBA00004651"/>
    </source>
</evidence>
<reference evidence="10" key="1">
    <citation type="submission" date="2023-02" db="EMBL/GenBank/DDBJ databases">
        <title>Genome of toxic invasive species Heracleum sosnowskyi carries increased number of genes despite the absence of recent whole-genome duplications.</title>
        <authorList>
            <person name="Schelkunov M."/>
            <person name="Shtratnikova V."/>
            <person name="Makarenko M."/>
            <person name="Klepikova A."/>
            <person name="Omelchenko D."/>
            <person name="Novikova G."/>
            <person name="Obukhova E."/>
            <person name="Bogdanov V."/>
            <person name="Penin A."/>
            <person name="Logacheva M."/>
        </authorList>
    </citation>
    <scope>NUCLEOTIDE SEQUENCE</scope>
    <source>
        <strain evidence="10">Hsosn_3</strain>
        <tissue evidence="10">Leaf</tissue>
    </source>
</reference>
<keyword evidence="4 8" id="KW-1003">Cell membrane</keyword>
<gene>
    <name evidence="10" type="ORF">POM88_048533</name>
</gene>
<evidence type="ECO:0000313" key="11">
    <source>
        <dbReference type="Proteomes" id="UP001237642"/>
    </source>
</evidence>
<name>A0AAD8M0Q4_9APIA</name>
<feature type="transmembrane region" description="Helical" evidence="8">
    <location>
        <begin position="45"/>
        <end position="67"/>
    </location>
</feature>